<organism evidence="9 10">
    <name type="scientific">Schistosoma margrebowiei</name>
    <dbReference type="NCBI Taxonomy" id="48269"/>
    <lineage>
        <taxon>Eukaryota</taxon>
        <taxon>Metazoa</taxon>
        <taxon>Spiralia</taxon>
        <taxon>Lophotrochozoa</taxon>
        <taxon>Platyhelminthes</taxon>
        <taxon>Trematoda</taxon>
        <taxon>Digenea</taxon>
        <taxon>Strigeidida</taxon>
        <taxon>Schistosomatoidea</taxon>
        <taxon>Schistosomatidae</taxon>
        <taxon>Schistosoma</taxon>
    </lineage>
</organism>
<feature type="domain" description="Gcp-like" evidence="8">
    <location>
        <begin position="62"/>
        <end position="378"/>
    </location>
</feature>
<dbReference type="PANTHER" id="PTHR11735">
    <property type="entry name" value="TRNA N6-ADENOSINE THREONYLCARBAMOYLTRANSFERASE"/>
    <property type="match status" value="1"/>
</dbReference>
<reference evidence="10" key="1">
    <citation type="submission" date="2023-11" db="UniProtKB">
        <authorList>
            <consortium name="WormBaseParasite"/>
        </authorList>
    </citation>
    <scope>IDENTIFICATION</scope>
</reference>
<dbReference type="NCBIfam" id="TIGR00329">
    <property type="entry name" value="gcp_kae1"/>
    <property type="match status" value="1"/>
</dbReference>
<dbReference type="Pfam" id="PF00814">
    <property type="entry name" value="TsaD"/>
    <property type="match status" value="1"/>
</dbReference>
<keyword evidence="3 7" id="KW-0819">tRNA processing</keyword>
<accession>A0AA84ZR16</accession>
<proteinExistence type="inferred from homology"/>
<evidence type="ECO:0000256" key="3">
    <source>
        <dbReference type="ARBA" id="ARBA00022694"/>
    </source>
</evidence>
<keyword evidence="7" id="KW-0496">Mitochondrion</keyword>
<evidence type="ECO:0000313" key="9">
    <source>
        <dbReference type="Proteomes" id="UP000050790"/>
    </source>
</evidence>
<dbReference type="InterPro" id="IPR043129">
    <property type="entry name" value="ATPase_NBD"/>
</dbReference>
<dbReference type="PRINTS" id="PR00789">
    <property type="entry name" value="OSIALOPTASE"/>
</dbReference>
<dbReference type="HAMAP" id="MF_01445">
    <property type="entry name" value="TsaD"/>
    <property type="match status" value="1"/>
</dbReference>
<evidence type="ECO:0000256" key="2">
    <source>
        <dbReference type="ARBA" id="ARBA00022679"/>
    </source>
</evidence>
<dbReference type="GO" id="GO:0046872">
    <property type="term" value="F:metal ion binding"/>
    <property type="evidence" value="ECO:0007669"/>
    <property type="project" value="UniProtKB-KW"/>
</dbReference>
<comment type="function">
    <text evidence="7">Required for the formation of a threonylcarbamoyl group on adenosine at position 37 (t(6)A37) in mitochondrial tRNAs that read codons beginning with adenine. Probably involved in the transfer of the threonylcarbamoyl moiety of threonylcarbamoyl-AMP (TC-AMP) to the N6 group of A37. Involved in mitochondrial genome maintenance.</text>
</comment>
<evidence type="ECO:0000256" key="4">
    <source>
        <dbReference type="ARBA" id="ARBA00022723"/>
    </source>
</evidence>
<dbReference type="InterPro" id="IPR022450">
    <property type="entry name" value="TsaD"/>
</dbReference>
<name>A0AA84ZR16_9TREM</name>
<dbReference type="InterPro" id="IPR017861">
    <property type="entry name" value="KAE1/TsaD"/>
</dbReference>
<dbReference type="Gene3D" id="3.30.420.40">
    <property type="match status" value="2"/>
</dbReference>
<protein>
    <recommendedName>
        <fullName evidence="1">N(6)-L-threonylcarbamoyladenine synthase</fullName>
        <ecNumber evidence="1">2.3.1.234</ecNumber>
    </recommendedName>
</protein>
<comment type="similarity">
    <text evidence="7">Belongs to the KAE1 / TsaD family.</text>
</comment>
<evidence type="ECO:0000259" key="8">
    <source>
        <dbReference type="Pfam" id="PF00814"/>
    </source>
</evidence>
<comment type="subunit">
    <text evidence="7">Homodimer.</text>
</comment>
<sequence length="432" mass="47234">MVFKIMQSEIRFALKFIHNCKKATEKRLWHHYFCQRNFASVLGIETSCDDTGAAVIETSGKLLGDCLSSQARISVMLGGVVPSVAAELHKENIESVVNTAMAKSNIGFRDLNFVAVTVKPGMPLSLKIGVSFAKSLASRLKIPIIPIDHMEAHALTALFTDPQLKFPYIILLISGGHSILGIVQGLEDYVLLGTALDASPGDILDKISRRLKLNRLSDECLKGVAGGKAIEIIAKTYNGDHQRFNLPLPRSQSKDCDFSFSGIHVAAEQLINKLESENHGNGCTLLTQDIADVCASLQFCMTRLICRRVQRAIEYCLLNTDSRASVIRNHPTSLVVSGGVGSNCVIRAGLTEVANHYNLRFVAPPSSLCTDNGIMIAWNGVLLQKENSSRITEDISSVDFCPRSTFGVDCREDVKQANISIEPIKLSNTIFQ</sequence>
<comment type="catalytic activity">
    <reaction evidence="6 7">
        <text>L-threonylcarbamoyladenylate + adenosine(37) in tRNA = N(6)-L-threonylcarbamoyladenosine(37) in tRNA + AMP + H(+)</text>
        <dbReference type="Rhea" id="RHEA:37059"/>
        <dbReference type="Rhea" id="RHEA-COMP:10162"/>
        <dbReference type="Rhea" id="RHEA-COMP:10163"/>
        <dbReference type="ChEBI" id="CHEBI:15378"/>
        <dbReference type="ChEBI" id="CHEBI:73682"/>
        <dbReference type="ChEBI" id="CHEBI:74411"/>
        <dbReference type="ChEBI" id="CHEBI:74418"/>
        <dbReference type="ChEBI" id="CHEBI:456215"/>
        <dbReference type="EC" id="2.3.1.234"/>
    </reaction>
</comment>
<comment type="cofactor">
    <cofactor evidence="7">
        <name>a divalent metal cation</name>
        <dbReference type="ChEBI" id="CHEBI:60240"/>
    </cofactor>
    <text evidence="7">Binds 1 divalent metal cation per subunit.</text>
</comment>
<keyword evidence="4 7" id="KW-0479">Metal-binding</keyword>
<dbReference type="PROSITE" id="PS01016">
    <property type="entry name" value="GLYCOPROTEASE"/>
    <property type="match status" value="1"/>
</dbReference>
<dbReference type="CDD" id="cd24134">
    <property type="entry name" value="ASKHA_NBD_OSGEPL1_QRI7_euk"/>
    <property type="match status" value="1"/>
</dbReference>
<dbReference type="GO" id="GO:0061711">
    <property type="term" value="F:tRNA N(6)-L-threonylcarbamoyladenine synthase activity"/>
    <property type="evidence" value="ECO:0007669"/>
    <property type="project" value="UniProtKB-EC"/>
</dbReference>
<evidence type="ECO:0000256" key="1">
    <source>
        <dbReference type="ARBA" id="ARBA00012156"/>
    </source>
</evidence>
<comment type="subcellular location">
    <subcellularLocation>
        <location evidence="7">Mitochondrion</location>
    </subcellularLocation>
</comment>
<dbReference type="Proteomes" id="UP000050790">
    <property type="component" value="Unassembled WGS sequence"/>
</dbReference>
<dbReference type="EC" id="2.3.1.234" evidence="1"/>
<dbReference type="SUPFAM" id="SSF53067">
    <property type="entry name" value="Actin-like ATPase domain"/>
    <property type="match status" value="1"/>
</dbReference>
<evidence type="ECO:0000256" key="6">
    <source>
        <dbReference type="ARBA" id="ARBA00048117"/>
    </source>
</evidence>
<evidence type="ECO:0000256" key="7">
    <source>
        <dbReference type="HAMAP-Rule" id="MF_03179"/>
    </source>
</evidence>
<dbReference type="PANTHER" id="PTHR11735:SF6">
    <property type="entry name" value="TRNA N6-ADENOSINE THREONYLCARBAMOYLTRANSFERASE, MITOCHONDRIAL"/>
    <property type="match status" value="1"/>
</dbReference>
<dbReference type="GO" id="GO:0005739">
    <property type="term" value="C:mitochondrion"/>
    <property type="evidence" value="ECO:0007669"/>
    <property type="project" value="UniProtKB-SubCell"/>
</dbReference>
<dbReference type="AlphaFoldDB" id="A0AA84ZR16"/>
<dbReference type="GO" id="GO:0002949">
    <property type="term" value="P:tRNA threonylcarbamoyladenosine modification"/>
    <property type="evidence" value="ECO:0007669"/>
    <property type="project" value="UniProtKB-UniRule"/>
</dbReference>
<dbReference type="WBParaSite" id="SMRG1_43900.1">
    <property type="protein sequence ID" value="SMRG1_43900.1"/>
    <property type="gene ID" value="SMRG1_43900"/>
</dbReference>
<evidence type="ECO:0000313" key="10">
    <source>
        <dbReference type="WBParaSite" id="SMRG1_43900.1"/>
    </source>
</evidence>
<dbReference type="InterPro" id="IPR000905">
    <property type="entry name" value="Gcp-like_dom"/>
</dbReference>
<keyword evidence="5 7" id="KW-0012">Acyltransferase</keyword>
<evidence type="ECO:0000256" key="5">
    <source>
        <dbReference type="ARBA" id="ARBA00023315"/>
    </source>
</evidence>
<keyword evidence="2 7" id="KW-0808">Transferase</keyword>
<dbReference type="InterPro" id="IPR017860">
    <property type="entry name" value="Peptidase_M22_CS"/>
</dbReference>